<evidence type="ECO:0000256" key="6">
    <source>
        <dbReference type="ARBA" id="ARBA00022989"/>
    </source>
</evidence>
<comment type="similarity">
    <text evidence="2">Belongs to the cation diffusion facilitator (CDF) transporter (TC 2.A.4) family. SLC30A subfamily.</text>
</comment>
<dbReference type="Gene3D" id="1.20.1510.10">
    <property type="entry name" value="Cation efflux protein transmembrane domain"/>
    <property type="match status" value="1"/>
</dbReference>
<evidence type="ECO:0000313" key="13">
    <source>
        <dbReference type="Proteomes" id="UP000559010"/>
    </source>
</evidence>
<dbReference type="PANTHER" id="PTHR11562:SF17">
    <property type="entry name" value="RE54080P-RELATED"/>
    <property type="match status" value="1"/>
</dbReference>
<keyword evidence="13" id="KW-1185">Reference proteome</keyword>
<keyword evidence="4 9" id="KW-0812">Transmembrane</keyword>
<dbReference type="Pfam" id="PF01545">
    <property type="entry name" value="Cation_efflux"/>
    <property type="match status" value="1"/>
</dbReference>
<comment type="caution">
    <text evidence="12">The sequence shown here is derived from an EMBL/GenBank/DDBJ whole genome shotgun (WGS) entry which is preliminary data.</text>
</comment>
<dbReference type="SUPFAM" id="SSF160240">
    <property type="entry name" value="Cation efflux protein cytoplasmic domain-like"/>
    <property type="match status" value="1"/>
</dbReference>
<dbReference type="InterPro" id="IPR002524">
    <property type="entry name" value="Cation_efflux"/>
</dbReference>
<keyword evidence="3" id="KW-0813">Transport</keyword>
<evidence type="ECO:0000256" key="1">
    <source>
        <dbReference type="ARBA" id="ARBA00004141"/>
    </source>
</evidence>
<keyword evidence="5" id="KW-0862">Zinc</keyword>
<feature type="transmembrane region" description="Helical" evidence="9">
    <location>
        <begin position="51"/>
        <end position="69"/>
    </location>
</feature>
<evidence type="ECO:0000256" key="7">
    <source>
        <dbReference type="ARBA" id="ARBA00023065"/>
    </source>
</evidence>
<dbReference type="InterPro" id="IPR036837">
    <property type="entry name" value="Cation_efflux_CTD_sf"/>
</dbReference>
<dbReference type="InterPro" id="IPR027469">
    <property type="entry name" value="Cation_efflux_TMD_sf"/>
</dbReference>
<proteinExistence type="inferred from homology"/>
<keyword evidence="7" id="KW-0406">Ion transport</keyword>
<evidence type="ECO:0000256" key="2">
    <source>
        <dbReference type="ARBA" id="ARBA00008873"/>
    </source>
</evidence>
<keyword evidence="5" id="KW-0864">Zinc transport</keyword>
<dbReference type="GO" id="GO:0005385">
    <property type="term" value="F:zinc ion transmembrane transporter activity"/>
    <property type="evidence" value="ECO:0007669"/>
    <property type="project" value="TreeGrafter"/>
</dbReference>
<evidence type="ECO:0000256" key="5">
    <source>
        <dbReference type="ARBA" id="ARBA00022906"/>
    </source>
</evidence>
<dbReference type="GO" id="GO:0005886">
    <property type="term" value="C:plasma membrane"/>
    <property type="evidence" value="ECO:0007669"/>
    <property type="project" value="TreeGrafter"/>
</dbReference>
<dbReference type="InterPro" id="IPR050681">
    <property type="entry name" value="CDF/SLC30A"/>
</dbReference>
<dbReference type="EMBL" id="JABBNU010000010">
    <property type="protein sequence ID" value="NMM49959.1"/>
    <property type="molecule type" value="Genomic_DNA"/>
</dbReference>
<feature type="transmembrane region" description="Helical" evidence="9">
    <location>
        <begin position="178"/>
        <end position="198"/>
    </location>
</feature>
<keyword evidence="8 9" id="KW-0472">Membrane</keyword>
<accession>A0A848J6F1</accession>
<feature type="domain" description="Cation efflux protein transmembrane" evidence="10">
    <location>
        <begin position="21"/>
        <end position="206"/>
    </location>
</feature>
<feature type="transmembrane region" description="Helical" evidence="9">
    <location>
        <begin position="152"/>
        <end position="172"/>
    </location>
</feature>
<evidence type="ECO:0000313" key="12">
    <source>
        <dbReference type="EMBL" id="NMM49959.1"/>
    </source>
</evidence>
<dbReference type="InterPro" id="IPR058533">
    <property type="entry name" value="Cation_efflux_TM"/>
</dbReference>
<keyword evidence="6 9" id="KW-1133">Transmembrane helix</keyword>
<evidence type="ECO:0000256" key="4">
    <source>
        <dbReference type="ARBA" id="ARBA00022692"/>
    </source>
</evidence>
<dbReference type="NCBIfam" id="TIGR01297">
    <property type="entry name" value="CDF"/>
    <property type="match status" value="1"/>
</dbReference>
<feature type="transmembrane region" description="Helical" evidence="9">
    <location>
        <begin position="121"/>
        <end position="140"/>
    </location>
</feature>
<evidence type="ECO:0000259" key="11">
    <source>
        <dbReference type="Pfam" id="PF16916"/>
    </source>
</evidence>
<dbReference type="SUPFAM" id="SSF161111">
    <property type="entry name" value="Cation efflux protein transmembrane domain-like"/>
    <property type="match status" value="1"/>
</dbReference>
<evidence type="ECO:0000256" key="8">
    <source>
        <dbReference type="ARBA" id="ARBA00023136"/>
    </source>
</evidence>
<evidence type="ECO:0000256" key="9">
    <source>
        <dbReference type="SAM" id="Phobius"/>
    </source>
</evidence>
<feature type="transmembrane region" description="Helical" evidence="9">
    <location>
        <begin position="18"/>
        <end position="39"/>
    </location>
</feature>
<reference evidence="12 13" key="1">
    <citation type="submission" date="2020-04" db="EMBL/GenBank/DDBJ databases">
        <title>Flammeovirgaceae bacterium KN852 isolated from deep sea.</title>
        <authorList>
            <person name="Zhang D.-C."/>
        </authorList>
    </citation>
    <scope>NUCLEOTIDE SEQUENCE [LARGE SCALE GENOMIC DNA]</scope>
    <source>
        <strain evidence="12 13">KN852</strain>
    </source>
</reference>
<dbReference type="Pfam" id="PF16916">
    <property type="entry name" value="ZT_dimer"/>
    <property type="match status" value="1"/>
</dbReference>
<dbReference type="RefSeq" id="WP_169683584.1">
    <property type="nucleotide sequence ID" value="NZ_JABBNU010000010.1"/>
</dbReference>
<evidence type="ECO:0000259" key="10">
    <source>
        <dbReference type="Pfam" id="PF01545"/>
    </source>
</evidence>
<protein>
    <submittedName>
        <fullName evidence="12">Cation transporter</fullName>
    </submittedName>
</protein>
<dbReference type="PANTHER" id="PTHR11562">
    <property type="entry name" value="CATION EFFLUX PROTEIN/ ZINC TRANSPORTER"/>
    <property type="match status" value="1"/>
</dbReference>
<dbReference type="AlphaFoldDB" id="A0A848J6F1"/>
<sequence length="297" mass="32621">MAHNHHHHEHEPKSFGKAFAIGIVLNTLYVAIEAFYGFAVGSSALLADAGHNASDVFSLILAWVAIWIAEKKPSGQYTFGLRKTTILASMFNGLLIIGAAGFILVDAIQKFKNPVEIPGNTLMIVAGIGIIINTGTALLFMKGQHDLNIKGAFLHMAADAAVTLGVLIGGLVMKFTGAYWVDPTLSIIIVVVILYGAWQLLSDSIKLAVDAVPNHIDYNDVHTMLKELNGVEDVHDLHIWAMSTTETALTVHLVIPEGCEDEYIFKIRNELKEKFGIDHTTLQIEKTFDDDEYREKI</sequence>
<name>A0A848J6F1_9BACT</name>
<feature type="domain" description="Cation efflux protein cytoplasmic" evidence="11">
    <location>
        <begin position="213"/>
        <end position="286"/>
    </location>
</feature>
<feature type="transmembrane region" description="Helical" evidence="9">
    <location>
        <begin position="90"/>
        <end position="109"/>
    </location>
</feature>
<comment type="subcellular location">
    <subcellularLocation>
        <location evidence="1">Membrane</location>
        <topology evidence="1">Multi-pass membrane protein</topology>
    </subcellularLocation>
</comment>
<evidence type="ECO:0000256" key="3">
    <source>
        <dbReference type="ARBA" id="ARBA00022448"/>
    </source>
</evidence>
<organism evidence="12 13">
    <name type="scientific">Marinigracilibium pacificum</name>
    <dbReference type="NCBI Taxonomy" id="2729599"/>
    <lineage>
        <taxon>Bacteria</taxon>
        <taxon>Pseudomonadati</taxon>
        <taxon>Bacteroidota</taxon>
        <taxon>Cytophagia</taxon>
        <taxon>Cytophagales</taxon>
        <taxon>Flammeovirgaceae</taxon>
        <taxon>Marinigracilibium</taxon>
    </lineage>
</organism>
<dbReference type="Proteomes" id="UP000559010">
    <property type="component" value="Unassembled WGS sequence"/>
</dbReference>
<gene>
    <name evidence="12" type="ORF">HH304_16250</name>
</gene>
<dbReference type="InterPro" id="IPR027470">
    <property type="entry name" value="Cation_efflux_CTD"/>
</dbReference>